<evidence type="ECO:0000256" key="1">
    <source>
        <dbReference type="SAM" id="Phobius"/>
    </source>
</evidence>
<reference evidence="4 7" key="3">
    <citation type="submission" date="2020-08" db="EMBL/GenBank/DDBJ databases">
        <title>Genomic Encyclopedia of Type Strains, Phase IV (KMG-V): Genome sequencing to study the core and pangenomes of soil and plant-associated prokaryotes.</title>
        <authorList>
            <person name="Whitman W."/>
        </authorList>
    </citation>
    <scope>NUCLEOTIDE SEQUENCE [LARGE SCALE GENOMIC DNA]</scope>
    <source>
        <strain evidence="3 6">C13</strain>
        <strain evidence="4 7">D1</strain>
    </source>
</reference>
<evidence type="ECO:0000313" key="2">
    <source>
        <dbReference type="EMBL" id="AVB75631.1"/>
    </source>
</evidence>
<dbReference type="Proteomes" id="UP000239462">
    <property type="component" value="Chromosome"/>
</dbReference>
<dbReference type="AlphaFoldDB" id="A0A2L1C8D5"/>
<name>A0A2L1C8D5_METMI</name>
<reference evidence="2" key="2">
    <citation type="submission" date="2018-02" db="EMBL/GenBank/DDBJ databases">
        <title>Complete genome sequence of the Methanococcus maripaludis type strain JJ (DSM 2067), a model for selenoprotein synthesis in Archaea.</title>
        <authorList>
            <person name="Poehlein A."/>
            <person name="Heym D."/>
            <person name="Quitzke V."/>
            <person name="Fersch J."/>
            <person name="Daniel R."/>
            <person name="Rother M."/>
        </authorList>
    </citation>
    <scope>NUCLEOTIDE SEQUENCE [LARGE SCALE GENOMIC DNA]</scope>
    <source>
        <strain evidence="2">DSM 2067</strain>
    </source>
</reference>
<evidence type="ECO:0008006" key="8">
    <source>
        <dbReference type="Google" id="ProtNLM"/>
    </source>
</evidence>
<protein>
    <recommendedName>
        <fullName evidence="8">NPCBM-associated, NEW3 domain of alpha-galactosidase</fullName>
    </recommendedName>
</protein>
<proteinExistence type="predicted"/>
<evidence type="ECO:0000313" key="6">
    <source>
        <dbReference type="Proteomes" id="UP000567099"/>
    </source>
</evidence>
<dbReference type="KEGG" id="mmad:MMJJ_02120"/>
<evidence type="ECO:0000313" key="5">
    <source>
        <dbReference type="Proteomes" id="UP000239462"/>
    </source>
</evidence>
<accession>A0A2L1C8D5</accession>
<dbReference type="PANTHER" id="PTHR35902:SF3">
    <property type="entry name" value="NPCBM-ASSOCIATED, NEW3 DOMAIN OF ALPHA-GALACTOSIDASE"/>
    <property type="match status" value="1"/>
</dbReference>
<evidence type="ECO:0000313" key="4">
    <source>
        <dbReference type="EMBL" id="MBB6496037.1"/>
    </source>
</evidence>
<dbReference type="PANTHER" id="PTHR35902">
    <property type="entry name" value="S-LAYER DOMAIN-LIKE PROTEIN-RELATED"/>
    <property type="match status" value="1"/>
</dbReference>
<dbReference type="Proteomes" id="UP000567099">
    <property type="component" value="Unassembled WGS sequence"/>
</dbReference>
<feature type="transmembrane region" description="Helical" evidence="1">
    <location>
        <begin position="384"/>
        <end position="406"/>
    </location>
</feature>
<dbReference type="GeneID" id="36101305"/>
<reference evidence="5" key="1">
    <citation type="journal article" date="2018" name="Genome Announc.">
        <title>Complete Genome Sequence of the Methanococcus maripaludis Type Strain JJ (DSM 2067), a Model for Selenoprotein Synthesis in Archaea.</title>
        <authorList>
            <person name="Poehlein A."/>
            <person name="Heym D."/>
            <person name="Quitzke V."/>
            <person name="Fersch J."/>
            <person name="Daniel R."/>
            <person name="Rother M."/>
        </authorList>
    </citation>
    <scope>NUCLEOTIDE SEQUENCE [LARGE SCALE GENOMIC DNA]</scope>
    <source>
        <strain evidence="5">DSM 2067</strain>
    </source>
</reference>
<keyword evidence="1" id="KW-0472">Membrane</keyword>
<dbReference type="EMBL" id="CP026606">
    <property type="protein sequence ID" value="AVB75631.1"/>
    <property type="molecule type" value="Genomic_DNA"/>
</dbReference>
<keyword evidence="1" id="KW-1133">Transmembrane helix</keyword>
<sequence length="419" mass="45938">MSFKKIIISSITLLMLLSVAMAPVYAETSISDISLVSINLVNQDPTPAVGGDIFEVRIGVKNEGGKSAGDYILELDPSYPFQKVAGEELSKEIGFLDKYQDDDKEIIITAFKLRVNEEVTSGNYPLKVLLYKKGDLTKTGYKTELTVDVGNKENAEVMLSTSELNPGENSKLTFTIKNAGSAPLKDLTFSWDTPENKILPLGSGNTRFVKYIGVNQAVNLDYDVMAGSDIEPGLYKINMYLNYEDTINSSEKNIIQDAGIHILEKADFEIAFSENLDDSYTFSIMNVGNSDTKSVSMYIPKQDGWTIIGSNNAIIGNLDAGDYTYASFNLLADSSNQSEIPIKVEAYYTSNEGNRKVVEKEILVSNSNAALTYINQADSGKGGFTGYLIMAGIVIIAILILGIFIIRKILKKIKSAKKE</sequence>
<dbReference type="RefSeq" id="WP_104837294.1">
    <property type="nucleotide sequence ID" value="NZ_CP026606.1"/>
</dbReference>
<dbReference type="Proteomes" id="UP000590564">
    <property type="component" value="Unassembled WGS sequence"/>
</dbReference>
<keyword evidence="1" id="KW-0812">Transmembrane</keyword>
<evidence type="ECO:0000313" key="3">
    <source>
        <dbReference type="EMBL" id="MBA2863966.1"/>
    </source>
</evidence>
<gene>
    <name evidence="3" type="ORF">HNP94_000966</name>
    <name evidence="4" type="ORF">HNP96_000058</name>
    <name evidence="2" type="ORF">MMJJ_02120</name>
</gene>
<dbReference type="EMBL" id="JACHED010000001">
    <property type="protein sequence ID" value="MBB6496037.1"/>
    <property type="molecule type" value="Genomic_DNA"/>
</dbReference>
<evidence type="ECO:0000313" key="7">
    <source>
        <dbReference type="Proteomes" id="UP000590564"/>
    </source>
</evidence>
<organism evidence="2 5">
    <name type="scientific">Methanococcus maripaludis</name>
    <name type="common">Methanococcus deltae</name>
    <dbReference type="NCBI Taxonomy" id="39152"/>
    <lineage>
        <taxon>Archaea</taxon>
        <taxon>Methanobacteriati</taxon>
        <taxon>Methanobacteriota</taxon>
        <taxon>Methanomada group</taxon>
        <taxon>Methanococci</taxon>
        <taxon>Methanococcales</taxon>
        <taxon>Methanococcaceae</taxon>
        <taxon>Methanococcus</taxon>
    </lineage>
</organism>
<dbReference type="EMBL" id="JACDUO010000001">
    <property type="protein sequence ID" value="MBA2863966.1"/>
    <property type="molecule type" value="Genomic_DNA"/>
</dbReference>